<feature type="region of interest" description="Disordered" evidence="6">
    <location>
        <begin position="228"/>
        <end position="247"/>
    </location>
</feature>
<dbReference type="Gene3D" id="4.10.240.10">
    <property type="entry name" value="Zn(2)-C6 fungal-type DNA-binding domain"/>
    <property type="match status" value="1"/>
</dbReference>
<dbReference type="Pfam" id="PF08493">
    <property type="entry name" value="AflR"/>
    <property type="match status" value="1"/>
</dbReference>
<organism evidence="8 9">
    <name type="scientific">Decorospora gaudefroyi</name>
    <dbReference type="NCBI Taxonomy" id="184978"/>
    <lineage>
        <taxon>Eukaryota</taxon>
        <taxon>Fungi</taxon>
        <taxon>Dikarya</taxon>
        <taxon>Ascomycota</taxon>
        <taxon>Pezizomycotina</taxon>
        <taxon>Dothideomycetes</taxon>
        <taxon>Pleosporomycetidae</taxon>
        <taxon>Pleosporales</taxon>
        <taxon>Pleosporineae</taxon>
        <taxon>Pleosporaceae</taxon>
        <taxon>Decorospora</taxon>
    </lineage>
</organism>
<dbReference type="AlphaFoldDB" id="A0A6A5KMX6"/>
<keyword evidence="3" id="KW-0238">DNA-binding</keyword>
<dbReference type="PANTHER" id="PTHR31069:SF31">
    <property type="entry name" value="MONODICTYPHENONE CLUSTER TRANSCRIPTION FACTOR-RELATED"/>
    <property type="match status" value="1"/>
</dbReference>
<gene>
    <name evidence="8" type="ORF">BDW02DRAFT_567760</name>
</gene>
<keyword evidence="9" id="KW-1185">Reference proteome</keyword>
<name>A0A6A5KMX6_9PLEO</name>
<sequence length="482" mass="52940">MPLPTSAPQPSAPGKERRLKLRASCDSCALSKVKCSKEHPSCARCSANGWPCIYGVSRKHGKPGRTRKRNLDEAPFIKATRQRLSPEGGEFGKFRIQPESVPQGIQQPFSDVDFGSHWASDWSPTPTPSLPTTPDLNFEMKSEPFYTNMGSSGLALMDDTPMPTAQFESGPTHTNEHAFIFRDPFAKKQSVQLDFPDLQALKDYVGGDIVNPMDCSFNQTTTAMVPSQFFSSPSAPQSPKSRPTNSYSAMPVRVSISTPTTHCCYTVAYATLESLKVIGAKSTHIHPTLDEKSFDCILSVTKLAIESVLQLLRCPCSSDPHLAMLYSSITSKIITWYQIAAGVTITAASHASISSPSPSPALECSPYASPPSTSGFLSPLTTPVFDEEPNFEARIRPLSFAMYGFDEREQRRRRGPRVLFELHECGQLVEVLANWKGDGWACEQAEFLYDILGAWLKSELYKTVNEVKAMDAFSASVPAASR</sequence>
<evidence type="ECO:0000256" key="6">
    <source>
        <dbReference type="SAM" id="MobiDB-lite"/>
    </source>
</evidence>
<keyword evidence="5" id="KW-0539">Nucleus</keyword>
<evidence type="ECO:0000313" key="9">
    <source>
        <dbReference type="Proteomes" id="UP000800040"/>
    </source>
</evidence>
<dbReference type="GO" id="GO:0008270">
    <property type="term" value="F:zinc ion binding"/>
    <property type="evidence" value="ECO:0007669"/>
    <property type="project" value="InterPro"/>
</dbReference>
<feature type="compositionally biased region" description="Low complexity" evidence="6">
    <location>
        <begin position="228"/>
        <end position="243"/>
    </location>
</feature>
<dbReference type="SMART" id="SM00066">
    <property type="entry name" value="GAL4"/>
    <property type="match status" value="1"/>
</dbReference>
<keyword evidence="1" id="KW-0479">Metal-binding</keyword>
<dbReference type="SUPFAM" id="SSF57701">
    <property type="entry name" value="Zn2/Cys6 DNA-binding domain"/>
    <property type="match status" value="1"/>
</dbReference>
<dbReference type="OrthoDB" id="2328572at2759"/>
<feature type="domain" description="Zn(2)-C6 fungal-type" evidence="7">
    <location>
        <begin position="24"/>
        <end position="54"/>
    </location>
</feature>
<protein>
    <recommendedName>
        <fullName evidence="7">Zn(2)-C6 fungal-type domain-containing protein</fullName>
    </recommendedName>
</protein>
<keyword evidence="2" id="KW-0805">Transcription regulation</keyword>
<dbReference type="PRINTS" id="PR00755">
    <property type="entry name" value="AFLATOXINBRP"/>
</dbReference>
<dbReference type="InterPro" id="IPR036864">
    <property type="entry name" value="Zn2-C6_fun-type_DNA-bd_sf"/>
</dbReference>
<dbReference type="GO" id="GO:0005634">
    <property type="term" value="C:nucleus"/>
    <property type="evidence" value="ECO:0007669"/>
    <property type="project" value="InterPro"/>
</dbReference>
<accession>A0A6A5KMX6</accession>
<dbReference type="GO" id="GO:0045122">
    <property type="term" value="P:aflatoxin biosynthetic process"/>
    <property type="evidence" value="ECO:0007669"/>
    <property type="project" value="InterPro"/>
</dbReference>
<dbReference type="InterPro" id="IPR013700">
    <property type="entry name" value="AflR"/>
</dbReference>
<dbReference type="EMBL" id="ML975283">
    <property type="protein sequence ID" value="KAF1835724.1"/>
    <property type="molecule type" value="Genomic_DNA"/>
</dbReference>
<dbReference type="GO" id="GO:0003677">
    <property type="term" value="F:DNA binding"/>
    <property type="evidence" value="ECO:0007669"/>
    <property type="project" value="UniProtKB-KW"/>
</dbReference>
<proteinExistence type="predicted"/>
<dbReference type="PROSITE" id="PS00463">
    <property type="entry name" value="ZN2_CY6_FUNGAL_1"/>
    <property type="match status" value="1"/>
</dbReference>
<dbReference type="Pfam" id="PF00172">
    <property type="entry name" value="Zn_clus"/>
    <property type="match status" value="1"/>
</dbReference>
<evidence type="ECO:0000256" key="1">
    <source>
        <dbReference type="ARBA" id="ARBA00022723"/>
    </source>
</evidence>
<evidence type="ECO:0000259" key="7">
    <source>
        <dbReference type="PROSITE" id="PS50048"/>
    </source>
</evidence>
<dbReference type="CDD" id="cd00067">
    <property type="entry name" value="GAL4"/>
    <property type="match status" value="1"/>
</dbReference>
<evidence type="ECO:0000256" key="3">
    <source>
        <dbReference type="ARBA" id="ARBA00023125"/>
    </source>
</evidence>
<dbReference type="PROSITE" id="PS50048">
    <property type="entry name" value="ZN2_CY6_FUNGAL_2"/>
    <property type="match status" value="1"/>
</dbReference>
<evidence type="ECO:0000256" key="5">
    <source>
        <dbReference type="ARBA" id="ARBA00023242"/>
    </source>
</evidence>
<dbReference type="Proteomes" id="UP000800040">
    <property type="component" value="Unassembled WGS sequence"/>
</dbReference>
<evidence type="ECO:0000313" key="8">
    <source>
        <dbReference type="EMBL" id="KAF1835724.1"/>
    </source>
</evidence>
<dbReference type="PANTHER" id="PTHR31069">
    <property type="entry name" value="OLEATE-ACTIVATED TRANSCRIPTION FACTOR 1-RELATED"/>
    <property type="match status" value="1"/>
</dbReference>
<evidence type="ECO:0000256" key="4">
    <source>
        <dbReference type="ARBA" id="ARBA00023163"/>
    </source>
</evidence>
<dbReference type="GO" id="GO:0000981">
    <property type="term" value="F:DNA-binding transcription factor activity, RNA polymerase II-specific"/>
    <property type="evidence" value="ECO:0007669"/>
    <property type="project" value="InterPro"/>
</dbReference>
<reference evidence="8" key="1">
    <citation type="submission" date="2020-01" db="EMBL/GenBank/DDBJ databases">
        <authorList>
            <consortium name="DOE Joint Genome Institute"/>
            <person name="Haridas S."/>
            <person name="Albert R."/>
            <person name="Binder M."/>
            <person name="Bloem J."/>
            <person name="Labutti K."/>
            <person name="Salamov A."/>
            <person name="Andreopoulos B."/>
            <person name="Baker S.E."/>
            <person name="Barry K."/>
            <person name="Bills G."/>
            <person name="Bluhm B.H."/>
            <person name="Cannon C."/>
            <person name="Castanera R."/>
            <person name="Culley D.E."/>
            <person name="Daum C."/>
            <person name="Ezra D."/>
            <person name="Gonzalez J.B."/>
            <person name="Henrissat B."/>
            <person name="Kuo A."/>
            <person name="Liang C."/>
            <person name="Lipzen A."/>
            <person name="Lutzoni F."/>
            <person name="Magnuson J."/>
            <person name="Mondo S."/>
            <person name="Nolan M."/>
            <person name="Ohm R."/>
            <person name="Pangilinan J."/>
            <person name="Park H.-J."/>
            <person name="Ramirez L."/>
            <person name="Alfaro M."/>
            <person name="Sun H."/>
            <person name="Tritt A."/>
            <person name="Yoshinaga Y."/>
            <person name="Zwiers L.-H."/>
            <person name="Turgeon B.G."/>
            <person name="Goodwin S.B."/>
            <person name="Spatafora J.W."/>
            <person name="Crous P.W."/>
            <person name="Grigoriev I.V."/>
        </authorList>
    </citation>
    <scope>NUCLEOTIDE SEQUENCE</scope>
    <source>
        <strain evidence="8">P77</strain>
    </source>
</reference>
<dbReference type="InterPro" id="IPR050675">
    <property type="entry name" value="OAF3"/>
</dbReference>
<keyword evidence="4" id="KW-0804">Transcription</keyword>
<dbReference type="InterPro" id="IPR001138">
    <property type="entry name" value="Zn2Cys6_DnaBD"/>
</dbReference>
<evidence type="ECO:0000256" key="2">
    <source>
        <dbReference type="ARBA" id="ARBA00023015"/>
    </source>
</evidence>